<dbReference type="InterPro" id="IPR029058">
    <property type="entry name" value="AB_hydrolase_fold"/>
</dbReference>
<proteinExistence type="predicted"/>
<keyword evidence="3" id="KW-1185">Reference proteome</keyword>
<organism evidence="2 3">
    <name type="scientific">Actinokineospora fastidiosa</name>
    <dbReference type="NCBI Taxonomy" id="1816"/>
    <lineage>
        <taxon>Bacteria</taxon>
        <taxon>Bacillati</taxon>
        <taxon>Actinomycetota</taxon>
        <taxon>Actinomycetes</taxon>
        <taxon>Pseudonocardiales</taxon>
        <taxon>Pseudonocardiaceae</taxon>
        <taxon>Actinokineospora</taxon>
    </lineage>
</organism>
<dbReference type="Pfam" id="PF24096">
    <property type="entry name" value="DUF7379"/>
    <property type="match status" value="1"/>
</dbReference>
<reference evidence="2" key="1">
    <citation type="journal article" date="2014" name="Int. J. Syst. Evol. Microbiol.">
        <title>Complete genome sequence of Corynebacterium casei LMG S-19264T (=DSM 44701T), isolated from a smear-ripened cheese.</title>
        <authorList>
            <consortium name="US DOE Joint Genome Institute (JGI-PGF)"/>
            <person name="Walter F."/>
            <person name="Albersmeier A."/>
            <person name="Kalinowski J."/>
            <person name="Ruckert C."/>
        </authorList>
    </citation>
    <scope>NUCLEOTIDE SEQUENCE</scope>
    <source>
        <strain evidence="2">JCM 3276</strain>
    </source>
</reference>
<feature type="domain" description="DUF7379" evidence="1">
    <location>
        <begin position="193"/>
        <end position="367"/>
    </location>
</feature>
<evidence type="ECO:0000313" key="2">
    <source>
        <dbReference type="EMBL" id="GGS57059.1"/>
    </source>
</evidence>
<accession>A0A918LJQ6</accession>
<dbReference type="Gene3D" id="3.40.50.1820">
    <property type="entry name" value="alpha/beta hydrolase"/>
    <property type="match status" value="1"/>
</dbReference>
<dbReference type="EMBL" id="BMRB01000009">
    <property type="protein sequence ID" value="GGS57059.1"/>
    <property type="molecule type" value="Genomic_DNA"/>
</dbReference>
<evidence type="ECO:0000313" key="3">
    <source>
        <dbReference type="Proteomes" id="UP000660680"/>
    </source>
</evidence>
<comment type="caution">
    <text evidence="2">The sequence shown here is derived from an EMBL/GenBank/DDBJ whole genome shotgun (WGS) entry which is preliminary data.</text>
</comment>
<dbReference type="SUPFAM" id="SSF53474">
    <property type="entry name" value="alpha/beta-Hydrolases"/>
    <property type="match status" value="1"/>
</dbReference>
<protein>
    <recommendedName>
        <fullName evidence="1">DUF7379 domain-containing protein</fullName>
    </recommendedName>
</protein>
<dbReference type="AlphaFoldDB" id="A0A918LJQ6"/>
<dbReference type="Proteomes" id="UP000660680">
    <property type="component" value="Unassembled WGS sequence"/>
</dbReference>
<sequence length="462" mass="48674">MAERLRPDGAPVRVGDVVVTAPGMTGEVAVHPPGSPGLRGHDRPLLAEALDRADYDTQLTVEVTTPDSGELVVEVPGPGTGLGQLVLAADEDGVLRWHLPEAAEEATDRGEDRRTYTIPVTAAPPSEPGERGLLGAVGSKLLKVLVFPLIDPVLGRVGDFFVRRWEERNRPEGLVGVTAGVPDWSALAEGPALLFLHGTGSTTRTGFAGLPTSLLGDLHTRYGGRVVAYDHHTLSVDPLANARALVSMVPPAAGLRLDVVAHSRGGLVGRALCELGGELGLTPDRFAVRTLVMVGTPNAGTALADPEHLASWMDRLTNWLQLVPDNGVTDLIDMVLTVLKQLAVGAFRGLDGLMSMNPSGEFLAKLNACGPVTATYHGITADYEPPPGSPMARGLRDGLMDAVFGAAPNDLVVPTEGVHSANGAAAFPLAEPEVFESAHGVDHMTYWSHPRVHTALDRWLPG</sequence>
<dbReference type="RefSeq" id="WP_189213982.1">
    <property type="nucleotide sequence ID" value="NZ_BMRB01000009.1"/>
</dbReference>
<name>A0A918LJQ6_9PSEU</name>
<dbReference type="InterPro" id="IPR055803">
    <property type="entry name" value="DUF7379"/>
</dbReference>
<reference evidence="2" key="2">
    <citation type="submission" date="2020-09" db="EMBL/GenBank/DDBJ databases">
        <authorList>
            <person name="Sun Q."/>
            <person name="Ohkuma M."/>
        </authorList>
    </citation>
    <scope>NUCLEOTIDE SEQUENCE</scope>
    <source>
        <strain evidence="2">JCM 3276</strain>
    </source>
</reference>
<evidence type="ECO:0000259" key="1">
    <source>
        <dbReference type="Pfam" id="PF24096"/>
    </source>
</evidence>
<gene>
    <name evidence="2" type="ORF">GCM10010171_59990</name>
</gene>